<accession>A0A5E4Q1Y0</accession>
<evidence type="ECO:0000256" key="1">
    <source>
        <dbReference type="PROSITE-ProRule" id="PRU00042"/>
    </source>
</evidence>
<protein>
    <recommendedName>
        <fullName evidence="2">C2H2-type domain-containing protein</fullName>
    </recommendedName>
</protein>
<organism evidence="3 4">
    <name type="scientific">Leptidea sinapis</name>
    <dbReference type="NCBI Taxonomy" id="189913"/>
    <lineage>
        <taxon>Eukaryota</taxon>
        <taxon>Metazoa</taxon>
        <taxon>Ecdysozoa</taxon>
        <taxon>Arthropoda</taxon>
        <taxon>Hexapoda</taxon>
        <taxon>Insecta</taxon>
        <taxon>Pterygota</taxon>
        <taxon>Neoptera</taxon>
        <taxon>Endopterygota</taxon>
        <taxon>Lepidoptera</taxon>
        <taxon>Glossata</taxon>
        <taxon>Ditrysia</taxon>
        <taxon>Papilionoidea</taxon>
        <taxon>Pieridae</taxon>
        <taxon>Dismorphiinae</taxon>
        <taxon>Leptidea</taxon>
    </lineage>
</organism>
<evidence type="ECO:0000313" key="3">
    <source>
        <dbReference type="EMBL" id="VVC91307.1"/>
    </source>
</evidence>
<keyword evidence="1" id="KW-0863">Zinc-finger</keyword>
<feature type="non-terminal residue" evidence="3">
    <location>
        <position position="110"/>
    </location>
</feature>
<sequence>MDKNKSNEIQENVSVTEEEVLKDDKTGLHVSTMMPPPTTTIVPKSIKTKIIAKHKCPVCDESFLLTTKLWYHIRLKHFNLKPIVPICETKEVGEIWFEKVKNTDLVAQIK</sequence>
<gene>
    <name evidence="3" type="ORF">LSINAPIS_LOCUS4010</name>
</gene>
<dbReference type="PROSITE" id="PS00028">
    <property type="entry name" value="ZINC_FINGER_C2H2_1"/>
    <property type="match status" value="1"/>
</dbReference>
<dbReference type="AlphaFoldDB" id="A0A5E4Q1Y0"/>
<keyword evidence="4" id="KW-1185">Reference proteome</keyword>
<keyword evidence="1" id="KW-0479">Metal-binding</keyword>
<evidence type="ECO:0000259" key="2">
    <source>
        <dbReference type="PROSITE" id="PS50157"/>
    </source>
</evidence>
<dbReference type="Proteomes" id="UP000324832">
    <property type="component" value="Unassembled WGS sequence"/>
</dbReference>
<name>A0A5E4Q1Y0_9NEOP</name>
<dbReference type="InterPro" id="IPR013087">
    <property type="entry name" value="Znf_C2H2_type"/>
</dbReference>
<keyword evidence="1" id="KW-0862">Zinc</keyword>
<dbReference type="PROSITE" id="PS50157">
    <property type="entry name" value="ZINC_FINGER_C2H2_2"/>
    <property type="match status" value="1"/>
</dbReference>
<evidence type="ECO:0000313" key="4">
    <source>
        <dbReference type="Proteomes" id="UP000324832"/>
    </source>
</evidence>
<dbReference type="GO" id="GO:0008270">
    <property type="term" value="F:zinc ion binding"/>
    <property type="evidence" value="ECO:0007669"/>
    <property type="project" value="UniProtKB-KW"/>
</dbReference>
<feature type="domain" description="C2H2-type" evidence="2">
    <location>
        <begin position="54"/>
        <end position="82"/>
    </location>
</feature>
<reference evidence="3 4" key="1">
    <citation type="submission" date="2017-07" db="EMBL/GenBank/DDBJ databases">
        <authorList>
            <person name="Talla V."/>
            <person name="Backstrom N."/>
        </authorList>
    </citation>
    <scope>NUCLEOTIDE SEQUENCE [LARGE SCALE GENOMIC DNA]</scope>
</reference>
<dbReference type="EMBL" id="FZQP02001015">
    <property type="protein sequence ID" value="VVC91307.1"/>
    <property type="molecule type" value="Genomic_DNA"/>
</dbReference>
<proteinExistence type="predicted"/>